<reference evidence="6" key="1">
    <citation type="journal article" date="2014" name="Int. J. Syst. Evol. Microbiol.">
        <title>Complete genome sequence of Corynebacterium casei LMG S-19264T (=DSM 44701T), isolated from a smear-ripened cheese.</title>
        <authorList>
            <consortium name="US DOE Joint Genome Institute (JGI-PGF)"/>
            <person name="Walter F."/>
            <person name="Albersmeier A."/>
            <person name="Kalinowski J."/>
            <person name="Ruckert C."/>
        </authorList>
    </citation>
    <scope>NUCLEOTIDE SEQUENCE</scope>
    <source>
        <strain evidence="6">CGMCC 1.12195</strain>
    </source>
</reference>
<dbReference type="SUPFAM" id="SSF111331">
    <property type="entry name" value="NAD kinase/diacylglycerol kinase-like"/>
    <property type="match status" value="1"/>
</dbReference>
<proteinExistence type="predicted"/>
<evidence type="ECO:0000256" key="2">
    <source>
        <dbReference type="ARBA" id="ARBA00022741"/>
    </source>
</evidence>
<dbReference type="InterPro" id="IPR050187">
    <property type="entry name" value="Lipid_Phosphate_FormReg"/>
</dbReference>
<evidence type="ECO:0000259" key="5">
    <source>
        <dbReference type="PROSITE" id="PS50146"/>
    </source>
</evidence>
<dbReference type="InterPro" id="IPR016064">
    <property type="entry name" value="NAD/diacylglycerol_kinase_sf"/>
</dbReference>
<dbReference type="Proteomes" id="UP000660862">
    <property type="component" value="Unassembled WGS sequence"/>
</dbReference>
<dbReference type="Gene3D" id="3.40.50.10330">
    <property type="entry name" value="Probable inorganic polyphosphate/atp-NAD kinase, domain 1"/>
    <property type="match status" value="1"/>
</dbReference>
<keyword evidence="2" id="KW-0547">Nucleotide-binding</keyword>
<comment type="caution">
    <text evidence="6">The sequence shown here is derived from an EMBL/GenBank/DDBJ whole genome shotgun (WGS) entry which is preliminary data.</text>
</comment>
<dbReference type="PANTHER" id="PTHR12358:SF54">
    <property type="entry name" value="SPHINGOSINE KINASE RELATED PROTEIN"/>
    <property type="match status" value="1"/>
</dbReference>
<dbReference type="PANTHER" id="PTHR12358">
    <property type="entry name" value="SPHINGOSINE KINASE"/>
    <property type="match status" value="1"/>
</dbReference>
<dbReference type="InterPro" id="IPR017438">
    <property type="entry name" value="ATP-NAD_kinase_N"/>
</dbReference>
<name>A0A917MF11_9SPHI</name>
<dbReference type="GO" id="GO:0016301">
    <property type="term" value="F:kinase activity"/>
    <property type="evidence" value="ECO:0007669"/>
    <property type="project" value="UniProtKB-KW"/>
</dbReference>
<keyword evidence="4" id="KW-0067">ATP-binding</keyword>
<feature type="domain" description="DAGKc" evidence="5">
    <location>
        <begin position="53"/>
        <end position="132"/>
    </location>
</feature>
<keyword evidence="7" id="KW-1185">Reference proteome</keyword>
<dbReference type="PROSITE" id="PS50146">
    <property type="entry name" value="DAGK"/>
    <property type="match status" value="1"/>
</dbReference>
<dbReference type="SMART" id="SM00046">
    <property type="entry name" value="DAGKc"/>
    <property type="match status" value="1"/>
</dbReference>
<keyword evidence="3 6" id="KW-0418">Kinase</keyword>
<evidence type="ECO:0000256" key="4">
    <source>
        <dbReference type="ARBA" id="ARBA00022840"/>
    </source>
</evidence>
<sequence>MQKESPVHVHLLHNPKAGDQDHVKAELIKIVESRGFTCQYALIKDKGWKRFKSKTALVVVVGGDGTVREVIRKLLNRKLLDKPLAVSLIPSGTANNFAKTLGVSSELKDFERCLSSWKTIKVDIGAISNLRDTPFFIEGLGCGLIPKLIKKMKDTDLSAADTADKELNTALEKLAEIAKTYRAKRAKIVIDGMVYEDDYLLVEVLNIKSVGPNLVLAPKADPTDNKFEVVLLRNADRETFTEYVHGLYNSVGGQRLKTPWEIVTATREITIQCDNRLMHVDDELVSISKGKKITIAIRPGIVDFIA</sequence>
<dbReference type="InterPro" id="IPR045540">
    <property type="entry name" value="YegS/DAGK_C"/>
</dbReference>
<evidence type="ECO:0000256" key="1">
    <source>
        <dbReference type="ARBA" id="ARBA00022679"/>
    </source>
</evidence>
<dbReference type="InterPro" id="IPR001206">
    <property type="entry name" value="Diacylglycerol_kinase_cat_dom"/>
</dbReference>
<keyword evidence="1" id="KW-0808">Transferase</keyword>
<gene>
    <name evidence="6" type="ORF">GCM10007415_43020</name>
</gene>
<evidence type="ECO:0000313" key="7">
    <source>
        <dbReference type="Proteomes" id="UP000660862"/>
    </source>
</evidence>
<protein>
    <submittedName>
        <fullName evidence="6">Diacylglycerol kinase</fullName>
    </submittedName>
</protein>
<dbReference type="Pfam" id="PF00781">
    <property type="entry name" value="DAGK_cat"/>
    <property type="match status" value="1"/>
</dbReference>
<dbReference type="Pfam" id="PF19279">
    <property type="entry name" value="YegS_C"/>
    <property type="match status" value="1"/>
</dbReference>
<dbReference type="RefSeq" id="WP_188508183.1">
    <property type="nucleotide sequence ID" value="NZ_BMER01000006.1"/>
</dbReference>
<dbReference type="Gene3D" id="2.60.200.40">
    <property type="match status" value="1"/>
</dbReference>
<dbReference type="AlphaFoldDB" id="A0A917MF11"/>
<dbReference type="EMBL" id="BMER01000006">
    <property type="protein sequence ID" value="GGH02242.1"/>
    <property type="molecule type" value="Genomic_DNA"/>
</dbReference>
<evidence type="ECO:0000256" key="3">
    <source>
        <dbReference type="ARBA" id="ARBA00022777"/>
    </source>
</evidence>
<organism evidence="6 7">
    <name type="scientific">Parapedobacter pyrenivorans</name>
    <dbReference type="NCBI Taxonomy" id="1305674"/>
    <lineage>
        <taxon>Bacteria</taxon>
        <taxon>Pseudomonadati</taxon>
        <taxon>Bacteroidota</taxon>
        <taxon>Sphingobacteriia</taxon>
        <taxon>Sphingobacteriales</taxon>
        <taxon>Sphingobacteriaceae</taxon>
        <taxon>Parapedobacter</taxon>
    </lineage>
</organism>
<evidence type="ECO:0000313" key="6">
    <source>
        <dbReference type="EMBL" id="GGH02242.1"/>
    </source>
</evidence>
<reference evidence="6" key="2">
    <citation type="submission" date="2020-09" db="EMBL/GenBank/DDBJ databases">
        <authorList>
            <person name="Sun Q."/>
            <person name="Zhou Y."/>
        </authorList>
    </citation>
    <scope>NUCLEOTIDE SEQUENCE</scope>
    <source>
        <strain evidence="6">CGMCC 1.12195</strain>
    </source>
</reference>
<dbReference type="GO" id="GO:0005524">
    <property type="term" value="F:ATP binding"/>
    <property type="evidence" value="ECO:0007669"/>
    <property type="project" value="UniProtKB-KW"/>
</dbReference>
<accession>A0A917MF11</accession>